<accession>A0ABR2BCK3</accession>
<reference evidence="2 3" key="1">
    <citation type="journal article" date="2024" name="G3 (Bethesda)">
        <title>Genome assembly of Hibiscus sabdariffa L. provides insights into metabolisms of medicinal natural products.</title>
        <authorList>
            <person name="Kim T."/>
        </authorList>
    </citation>
    <scope>NUCLEOTIDE SEQUENCE [LARGE SCALE GENOMIC DNA]</scope>
    <source>
        <strain evidence="2">TK-2024</strain>
        <tissue evidence="2">Old leaves</tissue>
    </source>
</reference>
<dbReference type="Proteomes" id="UP001472677">
    <property type="component" value="Unassembled WGS sequence"/>
</dbReference>
<proteinExistence type="predicted"/>
<organism evidence="2 3">
    <name type="scientific">Hibiscus sabdariffa</name>
    <name type="common">roselle</name>
    <dbReference type="NCBI Taxonomy" id="183260"/>
    <lineage>
        <taxon>Eukaryota</taxon>
        <taxon>Viridiplantae</taxon>
        <taxon>Streptophyta</taxon>
        <taxon>Embryophyta</taxon>
        <taxon>Tracheophyta</taxon>
        <taxon>Spermatophyta</taxon>
        <taxon>Magnoliopsida</taxon>
        <taxon>eudicotyledons</taxon>
        <taxon>Gunneridae</taxon>
        <taxon>Pentapetalae</taxon>
        <taxon>rosids</taxon>
        <taxon>malvids</taxon>
        <taxon>Malvales</taxon>
        <taxon>Malvaceae</taxon>
        <taxon>Malvoideae</taxon>
        <taxon>Hibiscus</taxon>
    </lineage>
</organism>
<name>A0ABR2BCK3_9ROSI</name>
<dbReference type="EMBL" id="JBBPBM010000138">
    <property type="protein sequence ID" value="KAK8504641.1"/>
    <property type="molecule type" value="Genomic_DNA"/>
</dbReference>
<keyword evidence="3" id="KW-1185">Reference proteome</keyword>
<comment type="caution">
    <text evidence="2">The sequence shown here is derived from an EMBL/GenBank/DDBJ whole genome shotgun (WGS) entry which is preliminary data.</text>
</comment>
<evidence type="ECO:0000313" key="3">
    <source>
        <dbReference type="Proteomes" id="UP001472677"/>
    </source>
</evidence>
<gene>
    <name evidence="2" type="ORF">V6N12_017218</name>
</gene>
<sequence length="79" mass="8748">MEYTPMIVLTVKIRGSRSIGEANQEGVSIEEQSSESTPSQRVVEEVGLTGFQVNEINQRGAYDDVDFEVEMMHDPSLVG</sequence>
<feature type="compositionally biased region" description="Polar residues" evidence="1">
    <location>
        <begin position="30"/>
        <end position="40"/>
    </location>
</feature>
<evidence type="ECO:0000256" key="1">
    <source>
        <dbReference type="SAM" id="MobiDB-lite"/>
    </source>
</evidence>
<feature type="region of interest" description="Disordered" evidence="1">
    <location>
        <begin position="21"/>
        <end position="41"/>
    </location>
</feature>
<protein>
    <submittedName>
        <fullName evidence="2">Uncharacterized protein</fullName>
    </submittedName>
</protein>
<evidence type="ECO:0000313" key="2">
    <source>
        <dbReference type="EMBL" id="KAK8504641.1"/>
    </source>
</evidence>